<name>A0A9Q9EY99_TREDN</name>
<feature type="binding site" evidence="2">
    <location>
        <begin position="260"/>
        <end position="261"/>
    </location>
    <ligand>
        <name>ATP</name>
        <dbReference type="ChEBI" id="CHEBI:30616"/>
    </ligand>
</feature>
<dbReference type="InterPro" id="IPR036597">
    <property type="entry name" value="Fido-like_dom_sf"/>
</dbReference>
<evidence type="ECO:0000313" key="6">
    <source>
        <dbReference type="Proteomes" id="UP001056981"/>
    </source>
</evidence>
<evidence type="ECO:0000256" key="2">
    <source>
        <dbReference type="PIRSR" id="PIRSR640198-2"/>
    </source>
</evidence>
<protein>
    <submittedName>
        <fullName evidence="5">Fic family protein</fullName>
    </submittedName>
</protein>
<feature type="active site" evidence="1">
    <location>
        <position position="224"/>
    </location>
</feature>
<dbReference type="AlphaFoldDB" id="A0A9Q9EY99"/>
<evidence type="ECO:0000313" key="5">
    <source>
        <dbReference type="EMBL" id="UTD01546.1"/>
    </source>
</evidence>
<dbReference type="PROSITE" id="PS51459">
    <property type="entry name" value="FIDO"/>
    <property type="match status" value="1"/>
</dbReference>
<dbReference type="Pfam" id="PF02661">
    <property type="entry name" value="Fic"/>
    <property type="match status" value="1"/>
</dbReference>
<feature type="site" description="Important for autoinhibition of adenylyltransferase activity" evidence="3">
    <location>
        <position position="93"/>
    </location>
</feature>
<dbReference type="PANTHER" id="PTHR13504">
    <property type="entry name" value="FIDO DOMAIN-CONTAINING PROTEIN DDB_G0283145"/>
    <property type="match status" value="1"/>
</dbReference>
<evidence type="ECO:0000256" key="1">
    <source>
        <dbReference type="PIRSR" id="PIRSR640198-1"/>
    </source>
</evidence>
<proteinExistence type="predicted"/>
<feature type="binding site" evidence="2">
    <location>
        <begin position="228"/>
        <end position="235"/>
    </location>
    <ligand>
        <name>ATP</name>
        <dbReference type="ChEBI" id="CHEBI:30616"/>
    </ligand>
</feature>
<dbReference type="SUPFAM" id="SSF140931">
    <property type="entry name" value="Fic-like"/>
    <property type="match status" value="1"/>
</dbReference>
<dbReference type="GO" id="GO:0005524">
    <property type="term" value="F:ATP binding"/>
    <property type="evidence" value="ECO:0007669"/>
    <property type="project" value="UniProtKB-KW"/>
</dbReference>
<feature type="domain" description="Fido" evidence="4">
    <location>
        <begin position="144"/>
        <end position="294"/>
    </location>
</feature>
<sequence length="297" mass="34542">MKYISVKETAKRWQISERSVRTYCLQGRIVGALLEGKTWNIPSDAEKPHRKTRHTAKQDTLLSFLKREKESGLKGGIYHKIQIDLTYNSNHIEGSKLTHDQTRFIFETKTLGITDKAVRVDDIIETVNHFRCIDLIIEGANTKLSESFIKQLHYILKSGTTDSQKSWFKVGDYKMLENEVGGNETTKPANVAAEMKSLLMEYNSKAEITFDDVLDFHVKFETIHPFQDGNGRIGRLIIFKECLKHYIVPFIITEELKDYYYRGIKNWKNSRVYLRDTCLTGQNLMKQCLDYFGIMYN</sequence>
<reference evidence="5" key="1">
    <citation type="submission" date="2020-04" db="EMBL/GenBank/DDBJ databases">
        <title>Comparative genomics of oral phylogroup-2 Treponema strains.</title>
        <authorList>
            <person name="Zeng H."/>
            <person name="Chan Y.K."/>
            <person name="Watt R.M."/>
        </authorList>
    </citation>
    <scope>NUCLEOTIDE SEQUENCE</scope>
    <source>
        <strain evidence="5">OMZ 905</strain>
    </source>
</reference>
<dbReference type="InterPro" id="IPR003812">
    <property type="entry name" value="Fido"/>
</dbReference>
<dbReference type="PANTHER" id="PTHR13504:SF38">
    <property type="entry name" value="FIDO DOMAIN-CONTAINING PROTEIN"/>
    <property type="match status" value="1"/>
</dbReference>
<keyword evidence="2" id="KW-0067">ATP-binding</keyword>
<evidence type="ECO:0000256" key="3">
    <source>
        <dbReference type="PIRSR" id="PIRSR640198-3"/>
    </source>
</evidence>
<dbReference type="Proteomes" id="UP001056981">
    <property type="component" value="Chromosome"/>
</dbReference>
<organism evidence="5 6">
    <name type="scientific">Treponema denticola</name>
    <dbReference type="NCBI Taxonomy" id="158"/>
    <lineage>
        <taxon>Bacteria</taxon>
        <taxon>Pseudomonadati</taxon>
        <taxon>Spirochaetota</taxon>
        <taxon>Spirochaetia</taxon>
        <taxon>Spirochaetales</taxon>
        <taxon>Treponemataceae</taxon>
        <taxon>Treponema</taxon>
    </lineage>
</organism>
<dbReference type="InterPro" id="IPR040198">
    <property type="entry name" value="Fido_containing"/>
</dbReference>
<dbReference type="Gene3D" id="1.10.3290.10">
    <property type="entry name" value="Fido-like domain"/>
    <property type="match status" value="1"/>
</dbReference>
<evidence type="ECO:0000259" key="4">
    <source>
        <dbReference type="PROSITE" id="PS51459"/>
    </source>
</evidence>
<dbReference type="EMBL" id="CP051635">
    <property type="protein sequence ID" value="UTD01546.1"/>
    <property type="molecule type" value="Genomic_DNA"/>
</dbReference>
<accession>A0A9Q9EY99</accession>
<gene>
    <name evidence="5" type="ORF">E4N86_12100</name>
</gene>
<keyword evidence="2" id="KW-0547">Nucleotide-binding</keyword>